<evidence type="ECO:0000256" key="3">
    <source>
        <dbReference type="ARBA" id="ARBA00022771"/>
    </source>
</evidence>
<sequence>MLCSICQTKELSAPLVSNVTCSTPNQSQCVSVTVKDILHQHGSLDDSVTAIESRSCAECVVLLQKIHETFLLLCYLKKQLWEKIKAGMLVDPIVPQQPPQSVADQEAQNEMPLQSSTEENEDLDVLKAVGKALCHGGNFQIQCPRPECLKLICSGRKSTLRKNILSHLRTHSDSAFVCDRCGSRSRTRDGLEHHVNKVHLQIQPYECDAGCCSQTFHSRKEQADHRRKRVCPLCQLPCRSPHALKVHMRSHTDERPYECKTCSQSFKRVNDLNRHTETHAEGKVECGECGKLCRDLRAHRKVHSKTHVCRVCSKAFPSQAKLLTHMGQHGRDLKQFMCEVCGVKFAAVEYLKIHLEQHSGWQGLPCPHCTYRTFYRSNLKKHVRQKHRDK</sequence>
<dbReference type="GO" id="GO:0005634">
    <property type="term" value="C:nucleus"/>
    <property type="evidence" value="ECO:0007669"/>
    <property type="project" value="TreeGrafter"/>
</dbReference>
<feature type="compositionally biased region" description="Polar residues" evidence="6">
    <location>
        <begin position="99"/>
        <end position="117"/>
    </location>
</feature>
<name>A0A7R8XCT9_9CRUS</name>
<dbReference type="Pfam" id="PF13912">
    <property type="entry name" value="zf-C2H2_6"/>
    <property type="match status" value="1"/>
</dbReference>
<dbReference type="PANTHER" id="PTHR24409">
    <property type="entry name" value="ZINC FINGER PROTEIN 142"/>
    <property type="match status" value="1"/>
</dbReference>
<keyword evidence="2" id="KW-0677">Repeat</keyword>
<evidence type="ECO:0000313" key="9">
    <source>
        <dbReference type="Proteomes" id="UP000677054"/>
    </source>
</evidence>
<dbReference type="OrthoDB" id="40579at2759"/>
<feature type="domain" description="C2H2-type" evidence="7">
    <location>
        <begin position="257"/>
        <end position="284"/>
    </location>
</feature>
<keyword evidence="3 5" id="KW-0863">Zinc-finger</keyword>
<dbReference type="SUPFAM" id="SSF57667">
    <property type="entry name" value="beta-beta-alpha zinc fingers"/>
    <property type="match status" value="4"/>
</dbReference>
<evidence type="ECO:0000256" key="6">
    <source>
        <dbReference type="SAM" id="MobiDB-lite"/>
    </source>
</evidence>
<gene>
    <name evidence="8" type="ORF">DSTB1V02_LOCUS5346</name>
</gene>
<dbReference type="EMBL" id="CAJPEV010000862">
    <property type="protein sequence ID" value="CAG0889159.1"/>
    <property type="molecule type" value="Genomic_DNA"/>
</dbReference>
<keyword evidence="4" id="KW-0862">Zinc</keyword>
<feature type="domain" description="C2H2-type" evidence="7">
    <location>
        <begin position="307"/>
        <end position="334"/>
    </location>
</feature>
<dbReference type="Proteomes" id="UP000677054">
    <property type="component" value="Unassembled WGS sequence"/>
</dbReference>
<keyword evidence="1" id="KW-0479">Metal-binding</keyword>
<dbReference type="FunFam" id="3.30.160.60:FF:002343">
    <property type="entry name" value="Zinc finger protein 33A"/>
    <property type="match status" value="1"/>
</dbReference>
<feature type="domain" description="C2H2-type" evidence="7">
    <location>
        <begin position="336"/>
        <end position="363"/>
    </location>
</feature>
<feature type="domain" description="C2H2-type" evidence="7">
    <location>
        <begin position="229"/>
        <end position="256"/>
    </location>
</feature>
<keyword evidence="9" id="KW-1185">Reference proteome</keyword>
<protein>
    <recommendedName>
        <fullName evidence="7">C2H2-type domain-containing protein</fullName>
    </recommendedName>
</protein>
<dbReference type="PANTHER" id="PTHR24409:SF424">
    <property type="entry name" value="ZINC FINGER PROTEIN INDRA"/>
    <property type="match status" value="1"/>
</dbReference>
<reference evidence="8" key="1">
    <citation type="submission" date="2020-11" db="EMBL/GenBank/DDBJ databases">
        <authorList>
            <person name="Tran Van P."/>
        </authorList>
    </citation>
    <scope>NUCLEOTIDE SEQUENCE</scope>
</reference>
<dbReference type="AlphaFoldDB" id="A0A7R8XCT9"/>
<dbReference type="PROSITE" id="PS00028">
    <property type="entry name" value="ZINC_FINGER_C2H2_1"/>
    <property type="match status" value="4"/>
</dbReference>
<dbReference type="Pfam" id="PF00096">
    <property type="entry name" value="zf-C2H2"/>
    <property type="match status" value="2"/>
</dbReference>
<proteinExistence type="predicted"/>
<organism evidence="8">
    <name type="scientific">Darwinula stevensoni</name>
    <dbReference type="NCBI Taxonomy" id="69355"/>
    <lineage>
        <taxon>Eukaryota</taxon>
        <taxon>Metazoa</taxon>
        <taxon>Ecdysozoa</taxon>
        <taxon>Arthropoda</taxon>
        <taxon>Crustacea</taxon>
        <taxon>Oligostraca</taxon>
        <taxon>Ostracoda</taxon>
        <taxon>Podocopa</taxon>
        <taxon>Podocopida</taxon>
        <taxon>Darwinulocopina</taxon>
        <taxon>Darwinuloidea</taxon>
        <taxon>Darwinulidae</taxon>
        <taxon>Darwinula</taxon>
    </lineage>
</organism>
<evidence type="ECO:0000256" key="5">
    <source>
        <dbReference type="PROSITE-ProRule" id="PRU00042"/>
    </source>
</evidence>
<evidence type="ECO:0000256" key="4">
    <source>
        <dbReference type="ARBA" id="ARBA00022833"/>
    </source>
</evidence>
<dbReference type="GO" id="GO:0000977">
    <property type="term" value="F:RNA polymerase II transcription regulatory region sequence-specific DNA binding"/>
    <property type="evidence" value="ECO:0007669"/>
    <property type="project" value="TreeGrafter"/>
</dbReference>
<dbReference type="PROSITE" id="PS50157">
    <property type="entry name" value="ZINC_FINGER_C2H2_2"/>
    <property type="match status" value="6"/>
</dbReference>
<accession>A0A7R8XCT9</accession>
<dbReference type="GO" id="GO:0000981">
    <property type="term" value="F:DNA-binding transcription factor activity, RNA polymerase II-specific"/>
    <property type="evidence" value="ECO:0007669"/>
    <property type="project" value="TreeGrafter"/>
</dbReference>
<feature type="domain" description="C2H2-type" evidence="7">
    <location>
        <begin position="176"/>
        <end position="204"/>
    </location>
</feature>
<evidence type="ECO:0000256" key="1">
    <source>
        <dbReference type="ARBA" id="ARBA00022723"/>
    </source>
</evidence>
<evidence type="ECO:0000259" key="7">
    <source>
        <dbReference type="PROSITE" id="PS50157"/>
    </source>
</evidence>
<feature type="region of interest" description="Disordered" evidence="6">
    <location>
        <begin position="97"/>
        <end position="119"/>
    </location>
</feature>
<dbReference type="SMART" id="SM00355">
    <property type="entry name" value="ZnF_C2H2"/>
    <property type="match status" value="8"/>
</dbReference>
<dbReference type="InterPro" id="IPR036236">
    <property type="entry name" value="Znf_C2H2_sf"/>
</dbReference>
<dbReference type="EMBL" id="LR900379">
    <property type="protein sequence ID" value="CAD7245473.1"/>
    <property type="molecule type" value="Genomic_DNA"/>
</dbReference>
<evidence type="ECO:0000256" key="2">
    <source>
        <dbReference type="ARBA" id="ARBA00022737"/>
    </source>
</evidence>
<dbReference type="InterPro" id="IPR013087">
    <property type="entry name" value="Znf_C2H2_type"/>
</dbReference>
<evidence type="ECO:0000313" key="8">
    <source>
        <dbReference type="EMBL" id="CAD7245473.1"/>
    </source>
</evidence>
<dbReference type="GO" id="GO:0008270">
    <property type="term" value="F:zinc ion binding"/>
    <property type="evidence" value="ECO:0007669"/>
    <property type="project" value="UniProtKB-KW"/>
</dbReference>
<dbReference type="Gene3D" id="3.30.160.60">
    <property type="entry name" value="Classic Zinc Finger"/>
    <property type="match status" value="5"/>
</dbReference>
<feature type="domain" description="C2H2-type" evidence="7">
    <location>
        <begin position="364"/>
        <end position="390"/>
    </location>
</feature>